<evidence type="ECO:0000313" key="3">
    <source>
        <dbReference type="Proteomes" id="UP000825935"/>
    </source>
</evidence>
<feature type="chain" id="PRO_5035797841" description="Secreted protein" evidence="1">
    <location>
        <begin position="21"/>
        <end position="63"/>
    </location>
</feature>
<dbReference type="EMBL" id="CM035434">
    <property type="protein sequence ID" value="KAH7292662.1"/>
    <property type="molecule type" value="Genomic_DNA"/>
</dbReference>
<name>A0A8T2R8C7_CERRI</name>
<keyword evidence="3" id="KW-1185">Reference proteome</keyword>
<feature type="signal peptide" evidence="1">
    <location>
        <begin position="1"/>
        <end position="20"/>
    </location>
</feature>
<comment type="caution">
    <text evidence="2">The sequence shown here is derived from an EMBL/GenBank/DDBJ whole genome shotgun (WGS) entry which is preliminary data.</text>
</comment>
<sequence>MCSPTNVLLMCLAGLHSVGCLPFAHRVYSHCIWTLLPLSSQKSHREEADGGDAFLAGLFPTQQ</sequence>
<evidence type="ECO:0000313" key="2">
    <source>
        <dbReference type="EMBL" id="KAH7292662.1"/>
    </source>
</evidence>
<dbReference type="AlphaFoldDB" id="A0A8T2R8C7"/>
<reference evidence="2" key="1">
    <citation type="submission" date="2021-08" db="EMBL/GenBank/DDBJ databases">
        <title>WGS assembly of Ceratopteris richardii.</title>
        <authorList>
            <person name="Marchant D.B."/>
            <person name="Chen G."/>
            <person name="Jenkins J."/>
            <person name="Shu S."/>
            <person name="Leebens-Mack J."/>
            <person name="Grimwood J."/>
            <person name="Schmutz J."/>
            <person name="Soltis P."/>
            <person name="Soltis D."/>
            <person name="Chen Z.-H."/>
        </authorList>
    </citation>
    <scope>NUCLEOTIDE SEQUENCE</scope>
    <source>
        <strain evidence="2">Whitten #5841</strain>
        <tissue evidence="2">Leaf</tissue>
    </source>
</reference>
<dbReference type="Proteomes" id="UP000825935">
    <property type="component" value="Chromosome 29"/>
</dbReference>
<organism evidence="2 3">
    <name type="scientific">Ceratopteris richardii</name>
    <name type="common">Triangle waterfern</name>
    <dbReference type="NCBI Taxonomy" id="49495"/>
    <lineage>
        <taxon>Eukaryota</taxon>
        <taxon>Viridiplantae</taxon>
        <taxon>Streptophyta</taxon>
        <taxon>Embryophyta</taxon>
        <taxon>Tracheophyta</taxon>
        <taxon>Polypodiopsida</taxon>
        <taxon>Polypodiidae</taxon>
        <taxon>Polypodiales</taxon>
        <taxon>Pteridineae</taxon>
        <taxon>Pteridaceae</taxon>
        <taxon>Parkerioideae</taxon>
        <taxon>Ceratopteris</taxon>
    </lineage>
</organism>
<keyword evidence="1" id="KW-0732">Signal</keyword>
<accession>A0A8T2R8C7</accession>
<protein>
    <recommendedName>
        <fullName evidence="4">Secreted protein</fullName>
    </recommendedName>
</protein>
<proteinExistence type="predicted"/>
<evidence type="ECO:0000256" key="1">
    <source>
        <dbReference type="SAM" id="SignalP"/>
    </source>
</evidence>
<gene>
    <name evidence="2" type="ORF">KP509_29G080200</name>
</gene>
<evidence type="ECO:0008006" key="4">
    <source>
        <dbReference type="Google" id="ProtNLM"/>
    </source>
</evidence>